<dbReference type="InterPro" id="IPR001952">
    <property type="entry name" value="Alkaline_phosphatase"/>
</dbReference>
<dbReference type="OrthoDB" id="9794455at2"/>
<dbReference type="EMBL" id="RKRK01000003">
    <property type="protein sequence ID" value="RPF56784.1"/>
    <property type="molecule type" value="Genomic_DNA"/>
</dbReference>
<keyword evidence="10" id="KW-0732">Signal</keyword>
<keyword evidence="6 8" id="KW-0460">Magnesium</keyword>
<reference evidence="11 12" key="1">
    <citation type="submission" date="2018-11" db="EMBL/GenBank/DDBJ databases">
        <title>Genomic Encyclopedia of Type Strains, Phase IV (KMG-IV): sequencing the most valuable type-strain genomes for metagenomic binning, comparative biology and taxonomic classification.</title>
        <authorList>
            <person name="Goeker M."/>
        </authorList>
    </citation>
    <scope>NUCLEOTIDE SEQUENCE [LARGE SCALE GENOMIC DNA]</scope>
    <source>
        <strain evidence="11 12">DSM 29158</strain>
    </source>
</reference>
<evidence type="ECO:0000256" key="1">
    <source>
        <dbReference type="ARBA" id="ARBA00005984"/>
    </source>
</evidence>
<dbReference type="Gene3D" id="1.10.60.40">
    <property type="match status" value="1"/>
</dbReference>
<evidence type="ECO:0000256" key="10">
    <source>
        <dbReference type="SAM" id="SignalP"/>
    </source>
</evidence>
<dbReference type="CDD" id="cd16012">
    <property type="entry name" value="ALP"/>
    <property type="match status" value="1"/>
</dbReference>
<feature type="binding site" evidence="8">
    <location>
        <position position="293"/>
    </location>
    <ligand>
        <name>Zn(2+)</name>
        <dbReference type="ChEBI" id="CHEBI:29105"/>
        <label>2</label>
    </ligand>
</feature>
<feature type="binding site" evidence="8">
    <location>
        <position position="331"/>
    </location>
    <ligand>
        <name>Zn(2+)</name>
        <dbReference type="ChEBI" id="CHEBI:29105"/>
        <label>2</label>
    </ligand>
</feature>
<dbReference type="AlphaFoldDB" id="A0A3N5BGB4"/>
<dbReference type="RefSeq" id="WP_123808086.1">
    <property type="nucleotide sequence ID" value="NZ_RKRK01000003.1"/>
</dbReference>
<evidence type="ECO:0000256" key="6">
    <source>
        <dbReference type="ARBA" id="ARBA00022842"/>
    </source>
</evidence>
<dbReference type="SUPFAM" id="SSF53649">
    <property type="entry name" value="Alkaline phosphatase-like"/>
    <property type="match status" value="1"/>
</dbReference>
<accession>A0A3N5BGB4</accession>
<evidence type="ECO:0000313" key="12">
    <source>
        <dbReference type="Proteomes" id="UP000277108"/>
    </source>
</evidence>
<name>A0A3N5BGB4_9BACL</name>
<feature type="binding site" evidence="8">
    <location>
        <position position="61"/>
    </location>
    <ligand>
        <name>Mg(2+)</name>
        <dbReference type="ChEBI" id="CHEBI:18420"/>
    </ligand>
</feature>
<dbReference type="PANTHER" id="PTHR11596">
    <property type="entry name" value="ALKALINE PHOSPHATASE"/>
    <property type="match status" value="1"/>
</dbReference>
<dbReference type="PANTHER" id="PTHR11596:SF5">
    <property type="entry name" value="ALKALINE PHOSPHATASE"/>
    <property type="match status" value="1"/>
</dbReference>
<feature type="binding site" evidence="8">
    <location>
        <position position="161"/>
    </location>
    <ligand>
        <name>Mg(2+)</name>
        <dbReference type="ChEBI" id="CHEBI:18420"/>
    </ligand>
</feature>
<evidence type="ECO:0000256" key="5">
    <source>
        <dbReference type="ARBA" id="ARBA00022833"/>
    </source>
</evidence>
<evidence type="ECO:0000256" key="8">
    <source>
        <dbReference type="PIRSR" id="PIRSR601952-2"/>
    </source>
</evidence>
<dbReference type="InterPro" id="IPR017850">
    <property type="entry name" value="Alkaline_phosphatase_core_sf"/>
</dbReference>
<keyword evidence="12" id="KW-1185">Reference proteome</keyword>
<dbReference type="Proteomes" id="UP000277108">
    <property type="component" value="Unassembled WGS sequence"/>
</dbReference>
<evidence type="ECO:0000256" key="2">
    <source>
        <dbReference type="ARBA" id="ARBA00022553"/>
    </source>
</evidence>
<proteinExistence type="inferred from homology"/>
<evidence type="ECO:0000256" key="9">
    <source>
        <dbReference type="RuleBase" id="RU003946"/>
    </source>
</evidence>
<dbReference type="Gene3D" id="3.40.720.10">
    <property type="entry name" value="Alkaline Phosphatase, subunit A"/>
    <property type="match status" value="1"/>
</dbReference>
<keyword evidence="5 8" id="KW-0862">Zinc</keyword>
<keyword evidence="4" id="KW-0378">Hydrolase</keyword>
<keyword evidence="2" id="KW-0597">Phosphoprotein</keyword>
<comment type="similarity">
    <text evidence="1 9">Belongs to the alkaline phosphatase family.</text>
</comment>
<feature type="binding site" evidence="8">
    <location>
        <position position="284"/>
    </location>
    <ligand>
        <name>Mg(2+)</name>
        <dbReference type="ChEBI" id="CHEBI:18420"/>
    </ligand>
</feature>
<organism evidence="11 12">
    <name type="scientific">Abyssicoccus albus</name>
    <dbReference type="NCBI Taxonomy" id="1817405"/>
    <lineage>
        <taxon>Bacteria</taxon>
        <taxon>Bacillati</taxon>
        <taxon>Bacillota</taxon>
        <taxon>Bacilli</taxon>
        <taxon>Bacillales</taxon>
        <taxon>Abyssicoccaceae</taxon>
    </lineage>
</organism>
<dbReference type="SMART" id="SM00098">
    <property type="entry name" value="alkPPc"/>
    <property type="match status" value="1"/>
</dbReference>
<comment type="cofactor">
    <cofactor evidence="8">
        <name>Zn(2+)</name>
        <dbReference type="ChEBI" id="CHEBI:29105"/>
    </cofactor>
    <text evidence="8">Binds 2 Zn(2+) ions.</text>
</comment>
<dbReference type="Pfam" id="PF00245">
    <property type="entry name" value="Alk_phosphatase"/>
    <property type="match status" value="1"/>
</dbReference>
<evidence type="ECO:0000256" key="3">
    <source>
        <dbReference type="ARBA" id="ARBA00022723"/>
    </source>
</evidence>
<feature type="binding site" evidence="8">
    <location>
        <position position="332"/>
    </location>
    <ligand>
        <name>Zn(2+)</name>
        <dbReference type="ChEBI" id="CHEBI:29105"/>
        <label>2</label>
    </ligand>
</feature>
<comment type="cofactor">
    <cofactor evidence="8">
        <name>Mg(2+)</name>
        <dbReference type="ChEBI" id="CHEBI:18420"/>
    </cofactor>
    <text evidence="8">Binds 1 Mg(2+) ion.</text>
</comment>
<dbReference type="InterPro" id="IPR018299">
    <property type="entry name" value="Alkaline_phosphatase_AS"/>
</dbReference>
<gene>
    <name evidence="11" type="ORF">EDD62_1445</name>
</gene>
<dbReference type="GO" id="GO:0046872">
    <property type="term" value="F:metal ion binding"/>
    <property type="evidence" value="ECO:0007669"/>
    <property type="project" value="UniProtKB-KW"/>
</dbReference>
<feature type="binding site" evidence="8">
    <location>
        <position position="61"/>
    </location>
    <ligand>
        <name>Zn(2+)</name>
        <dbReference type="ChEBI" id="CHEBI:29105"/>
        <label>2</label>
    </ligand>
</feature>
<dbReference type="PROSITE" id="PS00123">
    <property type="entry name" value="ALKALINE_PHOSPHATASE"/>
    <property type="match status" value="1"/>
</dbReference>
<feature type="binding site" evidence="8">
    <location>
        <position position="163"/>
    </location>
    <ligand>
        <name>Mg(2+)</name>
        <dbReference type="ChEBI" id="CHEBI:18420"/>
    </ligand>
</feature>
<sequence length="460" mass="49459">MKNFKFIIMSILTLVLTLSLVAPNVSNAGASGGNVDKIHSDDSQSCDVDGTPKNVIMLIGDGMNTAYTTAYRHYMNDGDVLNSEPTVFDKYLVGQQTTHSADKGDQVTDSAAAGTAIATGVKTTNGTLGKDPNMNDVRNLGEHAKEQGKSVGIVSTSSVTHATPASFIAHVESRKQEEEVAEQYFDNQVNGEPITDVILGGGQGFFEQDGRNITEEFTKAGYDYVKTAQELASTDNEQVLGLFAEEALAPELDRPESEPHIKTMTETAINKLSTDEDGFFLMVEGSQIDWAGHANDITWGVTDTVAYAEAVQAAIDFAKEDCDTLVLFFADHGTGGLSVGGFGEYKFDTAPIKGMKKNVQAIVKEALESDAPMDVVNNNISFDLLDEEVKAFKKAIKKQDEETAVEVLNNAVNEVTFAGWSTSGHVGDDINTYAFGPGSTKWAGLVDNTDNANILFDLIK</sequence>
<evidence type="ECO:0000313" key="11">
    <source>
        <dbReference type="EMBL" id="RPF56784.1"/>
    </source>
</evidence>
<feature type="binding site" evidence="8">
    <location>
        <position position="425"/>
    </location>
    <ligand>
        <name>Zn(2+)</name>
        <dbReference type="ChEBI" id="CHEBI:29105"/>
        <label>2</label>
    </ligand>
</feature>
<comment type="caution">
    <text evidence="11">The sequence shown here is derived from an EMBL/GenBank/DDBJ whole genome shotgun (WGS) entry which is preliminary data.</text>
</comment>
<feature type="binding site" evidence="8">
    <location>
        <position position="289"/>
    </location>
    <ligand>
        <name>Zn(2+)</name>
        <dbReference type="ChEBI" id="CHEBI:29105"/>
        <label>2</label>
    </ligand>
</feature>
<evidence type="ECO:0000256" key="7">
    <source>
        <dbReference type="PIRSR" id="PIRSR601952-1"/>
    </source>
</evidence>
<dbReference type="GO" id="GO:0004035">
    <property type="term" value="F:alkaline phosphatase activity"/>
    <property type="evidence" value="ECO:0007669"/>
    <property type="project" value="TreeGrafter"/>
</dbReference>
<evidence type="ECO:0000256" key="4">
    <source>
        <dbReference type="ARBA" id="ARBA00022801"/>
    </source>
</evidence>
<protein>
    <submittedName>
        <fullName evidence="11">Alkaline phosphatase</fullName>
    </submittedName>
</protein>
<feature type="chain" id="PRO_5038644868" evidence="10">
    <location>
        <begin position="29"/>
        <end position="460"/>
    </location>
</feature>
<dbReference type="PRINTS" id="PR00113">
    <property type="entry name" value="ALKPHPHTASE"/>
</dbReference>
<feature type="active site" description="Phosphoserine intermediate" evidence="7">
    <location>
        <position position="110"/>
    </location>
</feature>
<keyword evidence="3 8" id="KW-0479">Metal-binding</keyword>
<feature type="signal peptide" evidence="10">
    <location>
        <begin position="1"/>
        <end position="28"/>
    </location>
</feature>